<dbReference type="SUPFAM" id="SSF53850">
    <property type="entry name" value="Periplasmic binding protein-like II"/>
    <property type="match status" value="1"/>
</dbReference>
<proteinExistence type="predicted"/>
<sequence length="289" mass="32863">MCMLLGACDRPGQPGYEPDYGSEPEAVRPEYLFGVHPQRNPAKLHAVFGPLVEYLNARIPEVRFVFEASRHYDSFDEKIAARHFAFLLPNPYETLLAIDQGYRVFAKMGRDTDLRGLILVRRDSDIREVADLRGRTVSFPAPTALAATMLPQYFLYNRGLDPHRDIEVRYVGSMESSLLNIQRGNVAAGTVYPPAWRMFLKERPDLADDLMILWETEFLPDNSVMARDDVPPELVARVAQALLAMQEEPAGREVLASMDTPRFEAADNATYDPVRDFMQRYREAFGSQE</sequence>
<dbReference type="KEGG" id="ttc:FOKN1_0672"/>
<dbReference type="PANTHER" id="PTHR35841">
    <property type="entry name" value="PHOSPHONATES-BINDING PERIPLASMIC PROTEIN"/>
    <property type="match status" value="1"/>
</dbReference>
<dbReference type="Pfam" id="PF12974">
    <property type="entry name" value="Phosphonate-bd"/>
    <property type="match status" value="1"/>
</dbReference>
<organism evidence="1 2">
    <name type="scientific">Thiohalobacter thiocyanaticus</name>
    <dbReference type="NCBI Taxonomy" id="585455"/>
    <lineage>
        <taxon>Bacteria</taxon>
        <taxon>Pseudomonadati</taxon>
        <taxon>Pseudomonadota</taxon>
        <taxon>Gammaproteobacteria</taxon>
        <taxon>Thiohalobacterales</taxon>
        <taxon>Thiohalobacteraceae</taxon>
        <taxon>Thiohalobacter</taxon>
    </lineage>
</organism>
<dbReference type="PANTHER" id="PTHR35841:SF1">
    <property type="entry name" value="PHOSPHONATES-BINDING PERIPLASMIC PROTEIN"/>
    <property type="match status" value="1"/>
</dbReference>
<keyword evidence="2" id="KW-1185">Reference proteome</keyword>
<evidence type="ECO:0000313" key="2">
    <source>
        <dbReference type="Proteomes" id="UP000218765"/>
    </source>
</evidence>
<dbReference type="Gene3D" id="3.40.190.10">
    <property type="entry name" value="Periplasmic binding protein-like II"/>
    <property type="match status" value="2"/>
</dbReference>
<dbReference type="Proteomes" id="UP000218765">
    <property type="component" value="Chromosome"/>
</dbReference>
<protein>
    <submittedName>
        <fullName evidence="1">Phosphonate ABC transporter, periplasmic phosphonate-binding protein</fullName>
    </submittedName>
</protein>
<gene>
    <name evidence="1" type="ORF">FOKN1_0672</name>
</gene>
<dbReference type="OrthoDB" id="5343002at2"/>
<evidence type="ECO:0000313" key="1">
    <source>
        <dbReference type="EMBL" id="BAZ93074.1"/>
    </source>
</evidence>
<dbReference type="RefSeq" id="WP_157745299.1">
    <property type="nucleotide sequence ID" value="NZ_AP018052.1"/>
</dbReference>
<dbReference type="EMBL" id="AP018052">
    <property type="protein sequence ID" value="BAZ93074.1"/>
    <property type="molecule type" value="Genomic_DNA"/>
</dbReference>
<dbReference type="AlphaFoldDB" id="A0A1Z4VPC1"/>
<name>A0A1Z4VPC1_9GAMM</name>
<accession>A0A1Z4VPC1</accession>
<reference evidence="1 2" key="1">
    <citation type="submission" date="2017-05" db="EMBL/GenBank/DDBJ databases">
        <title>Thiocyanate degradation by Thiohalobacter thiocyanaticus FOKN1.</title>
        <authorList>
            <person name="Oshiki M."/>
            <person name="Fukushima T."/>
            <person name="Kawano S."/>
            <person name="Nakagawa J."/>
        </authorList>
    </citation>
    <scope>NUCLEOTIDE SEQUENCE [LARGE SCALE GENOMIC DNA]</scope>
    <source>
        <strain evidence="1 2">FOKN1</strain>
    </source>
</reference>